<dbReference type="EMBL" id="KV448662">
    <property type="protein sequence ID" value="OAX34085.1"/>
    <property type="molecule type" value="Genomic_DNA"/>
</dbReference>
<evidence type="ECO:0000313" key="2">
    <source>
        <dbReference type="EMBL" id="OAX34085.1"/>
    </source>
</evidence>
<organism evidence="2 3">
    <name type="scientific">Rhizopogon vinicolor AM-OR11-026</name>
    <dbReference type="NCBI Taxonomy" id="1314800"/>
    <lineage>
        <taxon>Eukaryota</taxon>
        <taxon>Fungi</taxon>
        <taxon>Dikarya</taxon>
        <taxon>Basidiomycota</taxon>
        <taxon>Agaricomycotina</taxon>
        <taxon>Agaricomycetes</taxon>
        <taxon>Agaricomycetidae</taxon>
        <taxon>Boletales</taxon>
        <taxon>Suillineae</taxon>
        <taxon>Rhizopogonaceae</taxon>
        <taxon>Rhizopogon</taxon>
    </lineage>
</organism>
<dbReference type="OrthoDB" id="3058553at2759"/>
<feature type="region of interest" description="Disordered" evidence="1">
    <location>
        <begin position="27"/>
        <end position="91"/>
    </location>
</feature>
<feature type="compositionally biased region" description="Basic and acidic residues" evidence="1">
    <location>
        <begin position="82"/>
        <end position="91"/>
    </location>
</feature>
<dbReference type="AlphaFoldDB" id="A0A1B7MNB0"/>
<dbReference type="InParanoid" id="A0A1B7MNB0"/>
<dbReference type="Proteomes" id="UP000092154">
    <property type="component" value="Unassembled WGS sequence"/>
</dbReference>
<keyword evidence="3" id="KW-1185">Reference proteome</keyword>
<name>A0A1B7MNB0_9AGAM</name>
<evidence type="ECO:0000313" key="3">
    <source>
        <dbReference type="Proteomes" id="UP000092154"/>
    </source>
</evidence>
<proteinExistence type="predicted"/>
<reference evidence="2 3" key="1">
    <citation type="submission" date="2016-06" db="EMBL/GenBank/DDBJ databases">
        <title>Comparative genomics of the ectomycorrhizal sister species Rhizopogon vinicolor and Rhizopogon vesiculosus (Basidiomycota: Boletales) reveals a divergence of the mating type B locus.</title>
        <authorList>
            <consortium name="DOE Joint Genome Institute"/>
            <person name="Mujic A.B."/>
            <person name="Kuo A."/>
            <person name="Tritt A."/>
            <person name="Lipzen A."/>
            <person name="Chen C."/>
            <person name="Johnson J."/>
            <person name="Sharma A."/>
            <person name="Barry K."/>
            <person name="Grigoriev I.V."/>
            <person name="Spatafora J.W."/>
        </authorList>
    </citation>
    <scope>NUCLEOTIDE SEQUENCE [LARGE SCALE GENOMIC DNA]</scope>
    <source>
        <strain evidence="2 3">AM-OR11-026</strain>
    </source>
</reference>
<dbReference type="STRING" id="1314800.A0A1B7MNB0"/>
<protein>
    <submittedName>
        <fullName evidence="2">Uncharacterized protein</fullName>
    </submittedName>
</protein>
<accession>A0A1B7MNB0</accession>
<gene>
    <name evidence="2" type="ORF">K503DRAFT_803874</name>
</gene>
<evidence type="ECO:0000256" key="1">
    <source>
        <dbReference type="SAM" id="MobiDB-lite"/>
    </source>
</evidence>
<sequence length="325" mass="35386">MSDIDCAIGPDGHLKDASEIKWIINPDNVASASSTRGKRKAGDSPVTMHRVARRKVIPTFSASSDDGGHVSDIDTAEGADTEADKHASEDDVRDAYASTKAMGDADNESGATHCLKGECTADVHTVFVKKDDYVDPHTGLIESGYVCMGLGEDEIGAGGSSVLIGTSKCFSSSRDPSVWCTIPVLEFLQKTWENMAALPQFSKVRYAIQKALDNVAKWYDKMKDTNTYFICLALNPNVKVTYAEHQWDKNLFNIGLANLEQMFDDYYVPPVSVTVTGMDMEPAPSGQVQYGHSWVLVAVQAHQASDHTQLNPRAELTAYLKSPLA</sequence>